<keyword evidence="2" id="KW-1185">Reference proteome</keyword>
<dbReference type="GeneID" id="19124601"/>
<protein>
    <submittedName>
        <fullName evidence="1">Uncharacterized protein</fullName>
    </submittedName>
</protein>
<gene>
    <name evidence="1" type="ORF">COCMIDRAFT_5389</name>
</gene>
<sequence length="90" mass="9752">MSLLEEDDVLPQFVVDDKPTRPWIKRGTSSSPFEPGDRVFIKLSETAKDGPYLVETFDAGTGQYTLCLDDGKGTTALGGKKFAVESLLPG</sequence>
<evidence type="ECO:0000313" key="1">
    <source>
        <dbReference type="EMBL" id="EUC45385.1"/>
    </source>
</evidence>
<dbReference type="RefSeq" id="XP_007688069.1">
    <property type="nucleotide sequence ID" value="XM_007689879.1"/>
</dbReference>
<dbReference type="HOGENOM" id="CLU_2440520_0_0_1"/>
<reference evidence="1 2" key="1">
    <citation type="journal article" date="2013" name="PLoS Genet.">
        <title>Comparative genome structure, secondary metabolite, and effector coding capacity across Cochliobolus pathogens.</title>
        <authorList>
            <person name="Condon B.J."/>
            <person name="Leng Y."/>
            <person name="Wu D."/>
            <person name="Bushley K.E."/>
            <person name="Ohm R.A."/>
            <person name="Otillar R."/>
            <person name="Martin J."/>
            <person name="Schackwitz W."/>
            <person name="Grimwood J."/>
            <person name="MohdZainudin N."/>
            <person name="Xue C."/>
            <person name="Wang R."/>
            <person name="Manning V.A."/>
            <person name="Dhillon B."/>
            <person name="Tu Z.J."/>
            <person name="Steffenson B.J."/>
            <person name="Salamov A."/>
            <person name="Sun H."/>
            <person name="Lowry S."/>
            <person name="LaButti K."/>
            <person name="Han J."/>
            <person name="Copeland A."/>
            <person name="Lindquist E."/>
            <person name="Barry K."/>
            <person name="Schmutz J."/>
            <person name="Baker S.E."/>
            <person name="Ciuffetti L.M."/>
            <person name="Grigoriev I.V."/>
            <person name="Zhong S."/>
            <person name="Turgeon B.G."/>
        </authorList>
    </citation>
    <scope>NUCLEOTIDE SEQUENCE [LARGE SCALE GENOMIC DNA]</scope>
    <source>
        <strain evidence="1 2">ATCC 44560</strain>
    </source>
</reference>
<dbReference type="OrthoDB" id="10282614at2759"/>
<evidence type="ECO:0000313" key="2">
    <source>
        <dbReference type="Proteomes" id="UP000054032"/>
    </source>
</evidence>
<dbReference type="Proteomes" id="UP000054032">
    <property type="component" value="Unassembled WGS sequence"/>
</dbReference>
<dbReference type="KEGG" id="bor:COCMIDRAFT_5389"/>
<name>W6Z5Y8_COCMI</name>
<proteinExistence type="predicted"/>
<dbReference type="AlphaFoldDB" id="W6Z5Y8"/>
<accession>W6Z5Y8</accession>
<organism evidence="1 2">
    <name type="scientific">Bipolaris oryzae ATCC 44560</name>
    <dbReference type="NCBI Taxonomy" id="930090"/>
    <lineage>
        <taxon>Eukaryota</taxon>
        <taxon>Fungi</taxon>
        <taxon>Dikarya</taxon>
        <taxon>Ascomycota</taxon>
        <taxon>Pezizomycotina</taxon>
        <taxon>Dothideomycetes</taxon>
        <taxon>Pleosporomycetidae</taxon>
        <taxon>Pleosporales</taxon>
        <taxon>Pleosporineae</taxon>
        <taxon>Pleosporaceae</taxon>
        <taxon>Bipolaris</taxon>
    </lineage>
</organism>
<dbReference type="EMBL" id="KI963985">
    <property type="protein sequence ID" value="EUC45385.1"/>
    <property type="molecule type" value="Genomic_DNA"/>
</dbReference>